<feature type="domain" description="Integrase catalytic" evidence="1">
    <location>
        <begin position="18"/>
        <end position="186"/>
    </location>
</feature>
<dbReference type="KEGG" id="pda:120105126"/>
<dbReference type="Pfam" id="PF00665">
    <property type="entry name" value="rve"/>
    <property type="match status" value="1"/>
</dbReference>
<evidence type="ECO:0000313" key="2">
    <source>
        <dbReference type="Proteomes" id="UP000228380"/>
    </source>
</evidence>
<dbReference type="InterPro" id="IPR050951">
    <property type="entry name" value="Retrovirus_Pol_polyprotein"/>
</dbReference>
<dbReference type="Proteomes" id="UP000228380">
    <property type="component" value="Unplaced"/>
</dbReference>
<dbReference type="RefSeq" id="XP_038973214.1">
    <property type="nucleotide sequence ID" value="XM_039117286.1"/>
</dbReference>
<dbReference type="GeneID" id="120105126"/>
<dbReference type="Gene3D" id="3.30.420.10">
    <property type="entry name" value="Ribonuclease H-like superfamily/Ribonuclease H"/>
    <property type="match status" value="1"/>
</dbReference>
<dbReference type="SUPFAM" id="SSF53098">
    <property type="entry name" value="Ribonuclease H-like"/>
    <property type="match status" value="1"/>
</dbReference>
<dbReference type="InterPro" id="IPR036397">
    <property type="entry name" value="RNaseH_sf"/>
</dbReference>
<dbReference type="InterPro" id="IPR012337">
    <property type="entry name" value="RNaseH-like_sf"/>
</dbReference>
<dbReference type="AlphaFoldDB" id="A0A8B8ZNU3"/>
<sequence length="226" mass="26065">MSNGQGVDKLLEAGFIQEISYPKWLASVVLVRKASGKWRMCVDYTDLNKRKFLIVSIDYFTKWVEAEPVAQITEQKMRDFVWKFIICRFGLLHILISDNGHQFDNACFREFCLELGIDHCFTSVAHPQANEKTEVTNRTILQGLKIRLDQSKGQWVEDLYNVLWAYRTTFRVPTGETPFNLTYGMEAVIPLEIELPSPRVECYDADSSATQLRSNLDLIEQTREAA</sequence>
<dbReference type="InterPro" id="IPR001584">
    <property type="entry name" value="Integrase_cat-core"/>
</dbReference>
<evidence type="ECO:0000313" key="3">
    <source>
        <dbReference type="RefSeq" id="XP_038973214.1"/>
    </source>
</evidence>
<dbReference type="PANTHER" id="PTHR37984">
    <property type="entry name" value="PROTEIN CBG26694"/>
    <property type="match status" value="1"/>
</dbReference>
<dbReference type="PANTHER" id="PTHR37984:SF5">
    <property type="entry name" value="PROTEIN NYNRIN-LIKE"/>
    <property type="match status" value="1"/>
</dbReference>
<dbReference type="GO" id="GO:0003676">
    <property type="term" value="F:nucleic acid binding"/>
    <property type="evidence" value="ECO:0007669"/>
    <property type="project" value="InterPro"/>
</dbReference>
<dbReference type="InterPro" id="IPR043502">
    <property type="entry name" value="DNA/RNA_pol_sf"/>
</dbReference>
<dbReference type="GO" id="GO:0015074">
    <property type="term" value="P:DNA integration"/>
    <property type="evidence" value="ECO:0007669"/>
    <property type="project" value="InterPro"/>
</dbReference>
<gene>
    <name evidence="3" type="primary">LOC120105126</name>
</gene>
<proteinExistence type="predicted"/>
<name>A0A8B8ZNU3_PHODC</name>
<dbReference type="SUPFAM" id="SSF56672">
    <property type="entry name" value="DNA/RNA polymerases"/>
    <property type="match status" value="1"/>
</dbReference>
<dbReference type="OrthoDB" id="786061at2759"/>
<keyword evidence="2" id="KW-1185">Reference proteome</keyword>
<accession>A0A8B8ZNU3</accession>
<evidence type="ECO:0000259" key="1">
    <source>
        <dbReference type="PROSITE" id="PS50994"/>
    </source>
</evidence>
<reference evidence="3" key="1">
    <citation type="submission" date="2025-08" db="UniProtKB">
        <authorList>
            <consortium name="RefSeq"/>
        </authorList>
    </citation>
    <scope>IDENTIFICATION</scope>
    <source>
        <tissue evidence="3">Young leaves</tissue>
    </source>
</reference>
<dbReference type="PROSITE" id="PS50994">
    <property type="entry name" value="INTEGRASE"/>
    <property type="match status" value="1"/>
</dbReference>
<organism evidence="2 3">
    <name type="scientific">Phoenix dactylifera</name>
    <name type="common">Date palm</name>
    <dbReference type="NCBI Taxonomy" id="42345"/>
    <lineage>
        <taxon>Eukaryota</taxon>
        <taxon>Viridiplantae</taxon>
        <taxon>Streptophyta</taxon>
        <taxon>Embryophyta</taxon>
        <taxon>Tracheophyta</taxon>
        <taxon>Spermatophyta</taxon>
        <taxon>Magnoliopsida</taxon>
        <taxon>Liliopsida</taxon>
        <taxon>Arecaceae</taxon>
        <taxon>Coryphoideae</taxon>
        <taxon>Phoeniceae</taxon>
        <taxon>Phoenix</taxon>
    </lineage>
</organism>
<protein>
    <submittedName>
        <fullName evidence="3">Uncharacterized protein LOC120105126</fullName>
    </submittedName>
</protein>